<dbReference type="EMBL" id="JAAGOA010000014">
    <property type="protein sequence ID" value="NEE02423.1"/>
    <property type="molecule type" value="Genomic_DNA"/>
</dbReference>
<sequence length="55" mass="6182">MSEPTAHPPMHGEMLEKSVDEILAGARLLPFGDEMIIEELTEDEQRDFLDAIKNA</sequence>
<accession>A0A6L9SBI2</accession>
<dbReference type="AlphaFoldDB" id="A0A6L9SBI2"/>
<gene>
    <name evidence="1" type="ORF">G1H10_19820</name>
</gene>
<evidence type="ECO:0000313" key="2">
    <source>
        <dbReference type="Proteomes" id="UP000475214"/>
    </source>
</evidence>
<protein>
    <submittedName>
        <fullName evidence="1">Uncharacterized protein</fullName>
    </submittedName>
</protein>
<dbReference type="Proteomes" id="UP000475214">
    <property type="component" value="Unassembled WGS sequence"/>
</dbReference>
<evidence type="ECO:0000313" key="1">
    <source>
        <dbReference type="EMBL" id="NEE02423.1"/>
    </source>
</evidence>
<name>A0A6L9SBI2_9ACTN</name>
<reference evidence="1 2" key="1">
    <citation type="submission" date="2020-02" db="EMBL/GenBank/DDBJ databases">
        <authorList>
            <person name="Li X.-J."/>
            <person name="Han X.-M."/>
        </authorList>
    </citation>
    <scope>NUCLEOTIDE SEQUENCE [LARGE SCALE GENOMIC DNA]</scope>
    <source>
        <strain evidence="1 2">CCTCC AB 2017055</strain>
    </source>
</reference>
<dbReference type="RefSeq" id="WP_163740927.1">
    <property type="nucleotide sequence ID" value="NZ_JAAGOA010000014.1"/>
</dbReference>
<comment type="caution">
    <text evidence="1">The sequence shown here is derived from an EMBL/GenBank/DDBJ whole genome shotgun (WGS) entry which is preliminary data.</text>
</comment>
<keyword evidence="2" id="KW-1185">Reference proteome</keyword>
<proteinExistence type="predicted"/>
<organism evidence="1 2">
    <name type="scientific">Phytoactinopolyspora halotolerans</name>
    <dbReference type="NCBI Taxonomy" id="1981512"/>
    <lineage>
        <taxon>Bacteria</taxon>
        <taxon>Bacillati</taxon>
        <taxon>Actinomycetota</taxon>
        <taxon>Actinomycetes</taxon>
        <taxon>Jiangellales</taxon>
        <taxon>Jiangellaceae</taxon>
        <taxon>Phytoactinopolyspora</taxon>
    </lineage>
</organism>